<dbReference type="Gene3D" id="1.10.287.950">
    <property type="entry name" value="Methyl-accepting chemotaxis protein"/>
    <property type="match status" value="1"/>
</dbReference>
<name>A0ABT5V3U2_9VIBR</name>
<accession>A0ABT5V3U2</accession>
<dbReference type="RefSeq" id="WP_274723087.1">
    <property type="nucleotide sequence ID" value="NZ_JARBFT010000010.1"/>
</dbReference>
<feature type="domain" description="Methyl-accepting transducer" evidence="6">
    <location>
        <begin position="410"/>
        <end position="646"/>
    </location>
</feature>
<dbReference type="EMBL" id="JARBFT010000010">
    <property type="protein sequence ID" value="MDE1515473.1"/>
    <property type="molecule type" value="Genomic_DNA"/>
</dbReference>
<evidence type="ECO:0000259" key="7">
    <source>
        <dbReference type="PROSITE" id="PS50885"/>
    </source>
</evidence>
<comment type="similarity">
    <text evidence="3">Belongs to the methyl-accepting chemotaxis (MCP) protein family.</text>
</comment>
<dbReference type="PROSITE" id="PS50111">
    <property type="entry name" value="CHEMOTAXIS_TRANSDUC_2"/>
    <property type="match status" value="1"/>
</dbReference>
<keyword evidence="5" id="KW-0472">Membrane</keyword>
<sequence length="683" mass="76245">MKLLSFISIKHRILLLIFIPCLAIVVFSGQRLSMAIHTKNTMDNLAIAIEYVQVIAPVLPALTQEQNITKQYVYADQTNQANIFYSNMLKARKESDLFIIELMAFIEREQKILKVIFEDNTLEQVNSKLLQLKLIRQVADQKLASSDEYRAAFDGNTIWTGVDIARLAESLLKSISKIAVYASQDQQLANLANAYYFLLEASSASTQLNDQIDQALSQPVGGYQFGQLMHYRAIEDAYRHQFMEYATDNIKDLVTQQMNNANTLDQVIKTYWDVFNLYAVLDKQSLVTNTDWPNAKNRVANAYAIIKQFVLQQLQHTRDNKLNQANNEVLLVSLSSIALLMFILVFCWLVMKSMTKPLSDCVEVMNEFADSKNMLLSLNEQGNNELSLLSQSFNRLVANFNQTLISVQEQVYQTDNMADSCVERMTRANQLTQNQLQSTDSISVAIHEMSTTIEEVSGIAQRTAQGVQNAHQVSLDSEQNWQTSRALLERLLTELGGAGQAVLALNREAEQISSILDVIQSIAEQTNLLALNAAIEAARAGESGRGFAVVADEVRNLAKRTHDATLQIRSQISQLISGANTASQTMSGLQQEGATSVELVMETAQSFTVLRQELDSILEMTTMIATASEEQAAVSGDINERILAVKDDSAQLLEQAKQTSETLNQLAQQSGGLKQEIQQFKLH</sequence>
<dbReference type="Proteomes" id="UP001216189">
    <property type="component" value="Unassembled WGS sequence"/>
</dbReference>
<keyword evidence="9" id="KW-1185">Reference proteome</keyword>
<dbReference type="SMART" id="SM00283">
    <property type="entry name" value="MA"/>
    <property type="match status" value="1"/>
</dbReference>
<dbReference type="InterPro" id="IPR004089">
    <property type="entry name" value="MCPsignal_dom"/>
</dbReference>
<comment type="caution">
    <text evidence="8">The sequence shown here is derived from an EMBL/GenBank/DDBJ whole genome shotgun (WGS) entry which is preliminary data.</text>
</comment>
<evidence type="ECO:0000259" key="6">
    <source>
        <dbReference type="PROSITE" id="PS50111"/>
    </source>
</evidence>
<evidence type="ECO:0000256" key="2">
    <source>
        <dbReference type="ARBA" id="ARBA00023224"/>
    </source>
</evidence>
<comment type="subcellular location">
    <subcellularLocation>
        <location evidence="1">Membrane</location>
    </subcellularLocation>
</comment>
<dbReference type="InterPro" id="IPR003660">
    <property type="entry name" value="HAMP_dom"/>
</dbReference>
<evidence type="ECO:0000256" key="3">
    <source>
        <dbReference type="ARBA" id="ARBA00029447"/>
    </source>
</evidence>
<protein>
    <submittedName>
        <fullName evidence="8">Methyl-accepting chemotaxis protein</fullName>
    </submittedName>
</protein>
<dbReference type="Pfam" id="PF00015">
    <property type="entry name" value="MCPsignal"/>
    <property type="match status" value="1"/>
</dbReference>
<proteinExistence type="inferred from homology"/>
<feature type="transmembrane region" description="Helical" evidence="5">
    <location>
        <begin position="329"/>
        <end position="350"/>
    </location>
</feature>
<reference evidence="8 9" key="1">
    <citation type="submission" date="2023-02" db="EMBL/GenBank/DDBJ databases">
        <title>Vibrio intestini sp. nov., a close relative of Vibrio cholerae isolated from the intestine of Healthy Culter dabryi.</title>
        <authorList>
            <person name="Wu N."/>
        </authorList>
    </citation>
    <scope>NUCLEOTIDE SEQUENCE [LARGE SCALE GENOMIC DNA]</scope>
    <source>
        <strain evidence="8 9">DSL-7</strain>
    </source>
</reference>
<gene>
    <name evidence="8" type="ORF">PUN32_10665</name>
</gene>
<keyword evidence="2 4" id="KW-0807">Transducer</keyword>
<dbReference type="PROSITE" id="PS50885">
    <property type="entry name" value="HAMP"/>
    <property type="match status" value="1"/>
</dbReference>
<dbReference type="PANTHER" id="PTHR32089:SF120">
    <property type="entry name" value="METHYL-ACCEPTING CHEMOTAXIS PROTEIN TLPQ"/>
    <property type="match status" value="1"/>
</dbReference>
<dbReference type="PANTHER" id="PTHR32089">
    <property type="entry name" value="METHYL-ACCEPTING CHEMOTAXIS PROTEIN MCPB"/>
    <property type="match status" value="1"/>
</dbReference>
<dbReference type="CDD" id="cd11386">
    <property type="entry name" value="MCP_signal"/>
    <property type="match status" value="1"/>
</dbReference>
<dbReference type="SUPFAM" id="SSF58104">
    <property type="entry name" value="Methyl-accepting chemotaxis protein (MCP) signaling domain"/>
    <property type="match status" value="1"/>
</dbReference>
<keyword evidence="5" id="KW-1133">Transmembrane helix</keyword>
<evidence type="ECO:0000313" key="8">
    <source>
        <dbReference type="EMBL" id="MDE1515473.1"/>
    </source>
</evidence>
<keyword evidence="5" id="KW-0812">Transmembrane</keyword>
<dbReference type="Pfam" id="PF00672">
    <property type="entry name" value="HAMP"/>
    <property type="match status" value="1"/>
</dbReference>
<evidence type="ECO:0000256" key="1">
    <source>
        <dbReference type="ARBA" id="ARBA00004370"/>
    </source>
</evidence>
<evidence type="ECO:0000313" key="9">
    <source>
        <dbReference type="Proteomes" id="UP001216189"/>
    </source>
</evidence>
<evidence type="ECO:0000256" key="5">
    <source>
        <dbReference type="SAM" id="Phobius"/>
    </source>
</evidence>
<organism evidence="8 9">
    <name type="scientific">Vibrio chanodichtyis</name>
    <dbReference type="NCBI Taxonomy" id="3027932"/>
    <lineage>
        <taxon>Bacteria</taxon>
        <taxon>Pseudomonadati</taxon>
        <taxon>Pseudomonadota</taxon>
        <taxon>Gammaproteobacteria</taxon>
        <taxon>Vibrionales</taxon>
        <taxon>Vibrionaceae</taxon>
        <taxon>Vibrio</taxon>
    </lineage>
</organism>
<evidence type="ECO:0000256" key="4">
    <source>
        <dbReference type="PROSITE-ProRule" id="PRU00284"/>
    </source>
</evidence>
<feature type="domain" description="HAMP" evidence="7">
    <location>
        <begin position="352"/>
        <end position="405"/>
    </location>
</feature>